<reference evidence="4" key="1">
    <citation type="submission" date="2020-06" db="EMBL/GenBank/DDBJ databases">
        <title>Legume-microbial interactions unlock mineral nutrients during tropical forest succession.</title>
        <authorList>
            <person name="Epihov D.Z."/>
        </authorList>
    </citation>
    <scope>NUCLEOTIDE SEQUENCE [LARGE SCALE GENOMIC DNA]</scope>
    <source>
        <strain evidence="4">Pan2503</strain>
    </source>
</reference>
<dbReference type="GO" id="GO:0006508">
    <property type="term" value="P:proteolysis"/>
    <property type="evidence" value="ECO:0007669"/>
    <property type="project" value="InterPro"/>
</dbReference>
<name>A0A7V8SZP3_9BACT</name>
<gene>
    <name evidence="4" type="ORF">HRJ53_25315</name>
</gene>
<proteinExistence type="inferred from homology"/>
<evidence type="ECO:0000256" key="2">
    <source>
        <dbReference type="ARBA" id="ARBA00007261"/>
    </source>
</evidence>
<dbReference type="Proteomes" id="UP000567293">
    <property type="component" value="Unassembled WGS sequence"/>
</dbReference>
<evidence type="ECO:0000313" key="5">
    <source>
        <dbReference type="Proteomes" id="UP000567293"/>
    </source>
</evidence>
<comment type="similarity">
    <text evidence="2">Belongs to the peptidase M16 family.</text>
</comment>
<dbReference type="InterPro" id="IPR001431">
    <property type="entry name" value="Pept_M16_Zn_BS"/>
</dbReference>
<comment type="caution">
    <text evidence="4">The sequence shown here is derived from an EMBL/GenBank/DDBJ whole genome shotgun (WGS) entry which is preliminary data.</text>
</comment>
<evidence type="ECO:0000256" key="1">
    <source>
        <dbReference type="ARBA" id="ARBA00001947"/>
    </source>
</evidence>
<dbReference type="PANTHER" id="PTHR11851:SF49">
    <property type="entry name" value="MITOCHONDRIAL-PROCESSING PEPTIDASE SUBUNIT ALPHA"/>
    <property type="match status" value="1"/>
</dbReference>
<accession>A0A7V8SZP3</accession>
<dbReference type="SUPFAM" id="SSF63411">
    <property type="entry name" value="LuxS/MPP-like metallohydrolase"/>
    <property type="match status" value="1"/>
</dbReference>
<sequence length="144" mass="16351">MATEIRDIQKQVLPNGLVAITETMSHVRSVSVGVWVRNGSRREIPEENGLAHFIEHMVFKGTERRSAEAIAREMDSVGGMLDAFTSKEQICFNAKVLDEHLPIAFDVIADLVLRPKFDSEDVKKERKVVLEEIKMDLDNPEYLL</sequence>
<dbReference type="Gene3D" id="3.30.830.10">
    <property type="entry name" value="Metalloenzyme, LuxS/M16 peptidase-like"/>
    <property type="match status" value="1"/>
</dbReference>
<dbReference type="PROSITE" id="PS00143">
    <property type="entry name" value="INSULINASE"/>
    <property type="match status" value="1"/>
</dbReference>
<dbReference type="AlphaFoldDB" id="A0A7V8SZP3"/>
<feature type="domain" description="Peptidase M16 N-terminal" evidence="3">
    <location>
        <begin position="21"/>
        <end position="136"/>
    </location>
</feature>
<feature type="non-terminal residue" evidence="4">
    <location>
        <position position="144"/>
    </location>
</feature>
<dbReference type="PANTHER" id="PTHR11851">
    <property type="entry name" value="METALLOPROTEASE"/>
    <property type="match status" value="1"/>
</dbReference>
<dbReference type="EMBL" id="JACDQQ010002441">
    <property type="protein sequence ID" value="MBA0088318.1"/>
    <property type="molecule type" value="Genomic_DNA"/>
</dbReference>
<keyword evidence="5" id="KW-1185">Reference proteome</keyword>
<dbReference type="GO" id="GO:0046872">
    <property type="term" value="F:metal ion binding"/>
    <property type="evidence" value="ECO:0007669"/>
    <property type="project" value="InterPro"/>
</dbReference>
<dbReference type="InterPro" id="IPR011765">
    <property type="entry name" value="Pept_M16_N"/>
</dbReference>
<evidence type="ECO:0000259" key="3">
    <source>
        <dbReference type="Pfam" id="PF00675"/>
    </source>
</evidence>
<evidence type="ECO:0000313" key="4">
    <source>
        <dbReference type="EMBL" id="MBA0088318.1"/>
    </source>
</evidence>
<dbReference type="InterPro" id="IPR050361">
    <property type="entry name" value="MPP/UQCRC_Complex"/>
</dbReference>
<organism evidence="4 5">
    <name type="scientific">Candidatus Acidiferrum panamense</name>
    <dbReference type="NCBI Taxonomy" id="2741543"/>
    <lineage>
        <taxon>Bacteria</taxon>
        <taxon>Pseudomonadati</taxon>
        <taxon>Acidobacteriota</taxon>
        <taxon>Terriglobia</taxon>
        <taxon>Candidatus Acidiferrales</taxon>
        <taxon>Candidatus Acidiferrum</taxon>
    </lineage>
</organism>
<dbReference type="GO" id="GO:0004222">
    <property type="term" value="F:metalloendopeptidase activity"/>
    <property type="evidence" value="ECO:0007669"/>
    <property type="project" value="InterPro"/>
</dbReference>
<dbReference type="InterPro" id="IPR011249">
    <property type="entry name" value="Metalloenz_LuxS/M16"/>
</dbReference>
<dbReference type="Pfam" id="PF00675">
    <property type="entry name" value="Peptidase_M16"/>
    <property type="match status" value="1"/>
</dbReference>
<comment type="cofactor">
    <cofactor evidence="1">
        <name>Zn(2+)</name>
        <dbReference type="ChEBI" id="CHEBI:29105"/>
    </cofactor>
</comment>
<protein>
    <submittedName>
        <fullName evidence="4">Insulinase family protein</fullName>
    </submittedName>
</protein>